<dbReference type="Pfam" id="PF01408">
    <property type="entry name" value="GFO_IDH_MocA"/>
    <property type="match status" value="1"/>
</dbReference>
<dbReference type="PANTHER" id="PTHR22604:SF105">
    <property type="entry name" value="TRANS-1,2-DIHYDROBENZENE-1,2-DIOL DEHYDROGENASE"/>
    <property type="match status" value="1"/>
</dbReference>
<evidence type="ECO:0000259" key="4">
    <source>
        <dbReference type="Pfam" id="PF01408"/>
    </source>
</evidence>
<accession>A0A2A5WZM8</accession>
<organism evidence="6 7">
    <name type="scientific">OM182 bacterium MED-G24</name>
    <dbReference type="NCBI Taxonomy" id="1986255"/>
    <lineage>
        <taxon>Bacteria</taxon>
        <taxon>Pseudomonadati</taxon>
        <taxon>Pseudomonadota</taxon>
        <taxon>Gammaproteobacteria</taxon>
        <taxon>OMG group</taxon>
        <taxon>OM182 clade</taxon>
    </lineage>
</organism>
<sequence length="341" mass="36452">MALRWGLLAAGAIARAFAAGLQQTDSGHVVAVAARNGDDAEQFAKAFDIPQHHAGYDALIADPDVDAIYLSTPHNHHADWAIKAASAGKHILCEKPVTVNLTNAEAVINAAKTNTITFMEAFMYRAHPQMAMLRDIITSGEIGEVRFIDAKHGFNAGPNFNLRVTDKTLAGGGILDVGCYPMSLSRLVAGMANNQSFANPVDVKGVAQIVPDRGIDEWAAASLMFEGGLAAQISTAVQVALRNQATVFGSRGSITVHSPWGGNGRQAGDTKLSIFRSGQSTEEKLIPLDRGIYALEADVFAEAVTRGSREVDAMTWDDTPGNMAALDRWRKDVGLAYDFET</sequence>
<dbReference type="InterPro" id="IPR055170">
    <property type="entry name" value="GFO_IDH_MocA-like_dom"/>
</dbReference>
<comment type="similarity">
    <text evidence="1">Belongs to the Gfo/Idh/MocA family.</text>
</comment>
<dbReference type="PANTHER" id="PTHR22604">
    <property type="entry name" value="OXIDOREDUCTASES"/>
    <property type="match status" value="1"/>
</dbReference>
<dbReference type="Proteomes" id="UP000219327">
    <property type="component" value="Unassembled WGS sequence"/>
</dbReference>
<dbReference type="SUPFAM" id="SSF55347">
    <property type="entry name" value="Glyceraldehyde-3-phosphate dehydrogenase-like, C-terminal domain"/>
    <property type="match status" value="1"/>
</dbReference>
<feature type="domain" description="Gfo/Idh/MocA-like oxidoreductase N-terminal" evidence="4">
    <location>
        <begin position="4"/>
        <end position="120"/>
    </location>
</feature>
<feature type="chain" id="PRO_5012336849" evidence="3">
    <location>
        <begin position="19"/>
        <end position="341"/>
    </location>
</feature>
<feature type="signal peptide" evidence="3">
    <location>
        <begin position="1"/>
        <end position="18"/>
    </location>
</feature>
<feature type="domain" description="GFO/IDH/MocA-like oxidoreductase" evidence="5">
    <location>
        <begin position="132"/>
        <end position="254"/>
    </location>
</feature>
<keyword evidence="2" id="KW-0560">Oxidoreductase</keyword>
<dbReference type="Pfam" id="PF22725">
    <property type="entry name" value="GFO_IDH_MocA_C3"/>
    <property type="match status" value="1"/>
</dbReference>
<dbReference type="Gene3D" id="3.40.50.720">
    <property type="entry name" value="NAD(P)-binding Rossmann-like Domain"/>
    <property type="match status" value="1"/>
</dbReference>
<protein>
    <submittedName>
        <fullName evidence="6">Oxidoreductase</fullName>
    </submittedName>
</protein>
<proteinExistence type="inferred from homology"/>
<comment type="caution">
    <text evidence="6">The sequence shown here is derived from an EMBL/GenBank/DDBJ whole genome shotgun (WGS) entry which is preliminary data.</text>
</comment>
<evidence type="ECO:0000256" key="3">
    <source>
        <dbReference type="SAM" id="SignalP"/>
    </source>
</evidence>
<dbReference type="GO" id="GO:0016491">
    <property type="term" value="F:oxidoreductase activity"/>
    <property type="evidence" value="ECO:0007669"/>
    <property type="project" value="UniProtKB-KW"/>
</dbReference>
<name>A0A2A5WZM8_9GAMM</name>
<evidence type="ECO:0000313" key="7">
    <source>
        <dbReference type="Proteomes" id="UP000219327"/>
    </source>
</evidence>
<keyword evidence="3" id="KW-0732">Signal</keyword>
<dbReference type="InterPro" id="IPR036291">
    <property type="entry name" value="NAD(P)-bd_dom_sf"/>
</dbReference>
<evidence type="ECO:0000313" key="6">
    <source>
        <dbReference type="EMBL" id="PDH41667.1"/>
    </source>
</evidence>
<dbReference type="Gene3D" id="3.30.360.10">
    <property type="entry name" value="Dihydrodipicolinate Reductase, domain 2"/>
    <property type="match status" value="1"/>
</dbReference>
<dbReference type="AlphaFoldDB" id="A0A2A5WZM8"/>
<dbReference type="InterPro" id="IPR000683">
    <property type="entry name" value="Gfo/Idh/MocA-like_OxRdtase_N"/>
</dbReference>
<evidence type="ECO:0000256" key="2">
    <source>
        <dbReference type="ARBA" id="ARBA00023002"/>
    </source>
</evidence>
<dbReference type="GO" id="GO:0000166">
    <property type="term" value="F:nucleotide binding"/>
    <property type="evidence" value="ECO:0007669"/>
    <property type="project" value="InterPro"/>
</dbReference>
<dbReference type="EMBL" id="NTKD01000003">
    <property type="protein sequence ID" value="PDH41667.1"/>
    <property type="molecule type" value="Genomic_DNA"/>
</dbReference>
<dbReference type="InterPro" id="IPR050984">
    <property type="entry name" value="Gfo/Idh/MocA_domain"/>
</dbReference>
<reference evidence="6 7" key="1">
    <citation type="submission" date="2017-08" db="EMBL/GenBank/DDBJ databases">
        <title>Fine stratification of microbial communities through a metagenomic profile of the photic zone.</title>
        <authorList>
            <person name="Haro-Moreno J.M."/>
            <person name="Lopez-Perez M."/>
            <person name="De La Torre J."/>
            <person name="Picazo A."/>
            <person name="Camacho A."/>
            <person name="Rodriguez-Valera F."/>
        </authorList>
    </citation>
    <scope>NUCLEOTIDE SEQUENCE [LARGE SCALE GENOMIC DNA]</scope>
    <source>
        <strain evidence="6">MED-G24</strain>
    </source>
</reference>
<evidence type="ECO:0000259" key="5">
    <source>
        <dbReference type="Pfam" id="PF22725"/>
    </source>
</evidence>
<dbReference type="SUPFAM" id="SSF51735">
    <property type="entry name" value="NAD(P)-binding Rossmann-fold domains"/>
    <property type="match status" value="1"/>
</dbReference>
<gene>
    <name evidence="6" type="ORF">CNE99_01185</name>
</gene>
<evidence type="ECO:0000256" key="1">
    <source>
        <dbReference type="ARBA" id="ARBA00010928"/>
    </source>
</evidence>